<dbReference type="EMBL" id="KL198018">
    <property type="protein sequence ID" value="KDQ20257.1"/>
    <property type="molecule type" value="Genomic_DNA"/>
</dbReference>
<feature type="transmembrane region" description="Helical" evidence="2">
    <location>
        <begin position="269"/>
        <end position="289"/>
    </location>
</feature>
<feature type="transmembrane region" description="Helical" evidence="2">
    <location>
        <begin position="229"/>
        <end position="249"/>
    </location>
</feature>
<sequence length="464" mass="52533">MSPTAMLTWGILSVILFVFLICHLWRFDRFKCLGWGSLRGPGAFKRVMTYSYILSTPLIMLYGIVSSYIKYQVGYIWLPHVGAIPTPYPLWDPAYQRWFTPLYIALALAWGLEIVSHLEELNFWLFLLNQGPNQKSWFHSYYFKSWVIGSLLAVLGIPAVTIATRSNPLMCEAWTFFAGSLGSLVVTLWFLRVLWLFPGFLRRTRDEGAEYEVLVRLTTYHELNVIRMVFRFMFVLPLLTLATDGINGIDDSHHAEHLVNESPFATDLLSILAGIGCIVSSIITLLVFFPRSIAQELTNEAVTRSRLSQKYSVTPSKLYPVSRPHSLYPPHPNYSAYSPQLAYSDTDGSGTPSQSPRELDRVRDSQLPYAFDADIELQTPQTRGVLVRKTLPTWGMPELNYNDPRDVRGERGTDELPETPRGQYAPGGYNTRRASGSLHPYILSYTSPIDLGYGDHEGGPSRPS</sequence>
<feature type="transmembrane region" description="Helical" evidence="2">
    <location>
        <begin position="174"/>
        <end position="195"/>
    </location>
</feature>
<evidence type="ECO:0000313" key="3">
    <source>
        <dbReference type="EMBL" id="KDQ20257.1"/>
    </source>
</evidence>
<keyword evidence="2" id="KW-0812">Transmembrane</keyword>
<keyword evidence="4" id="KW-1185">Reference proteome</keyword>
<feature type="region of interest" description="Disordered" evidence="1">
    <location>
        <begin position="334"/>
        <end position="361"/>
    </location>
</feature>
<feature type="transmembrane region" description="Helical" evidence="2">
    <location>
        <begin position="102"/>
        <end position="129"/>
    </location>
</feature>
<feature type="transmembrane region" description="Helical" evidence="2">
    <location>
        <begin position="47"/>
        <end position="69"/>
    </location>
</feature>
<feature type="region of interest" description="Disordered" evidence="1">
    <location>
        <begin position="397"/>
        <end position="435"/>
    </location>
</feature>
<keyword evidence="2" id="KW-0472">Membrane</keyword>
<organism evidence="3 4">
    <name type="scientific">Botryobasidium botryosum (strain FD-172 SS1)</name>
    <dbReference type="NCBI Taxonomy" id="930990"/>
    <lineage>
        <taxon>Eukaryota</taxon>
        <taxon>Fungi</taxon>
        <taxon>Dikarya</taxon>
        <taxon>Basidiomycota</taxon>
        <taxon>Agaricomycotina</taxon>
        <taxon>Agaricomycetes</taxon>
        <taxon>Cantharellales</taxon>
        <taxon>Botryobasidiaceae</taxon>
        <taxon>Botryobasidium</taxon>
    </lineage>
</organism>
<keyword evidence="2" id="KW-1133">Transmembrane helix</keyword>
<accession>A0A067N814</accession>
<evidence type="ECO:0000256" key="2">
    <source>
        <dbReference type="SAM" id="Phobius"/>
    </source>
</evidence>
<dbReference type="HOGENOM" id="CLU_027213_0_0_1"/>
<name>A0A067N814_BOTB1</name>
<feature type="transmembrane region" description="Helical" evidence="2">
    <location>
        <begin position="6"/>
        <end position="26"/>
    </location>
</feature>
<dbReference type="Proteomes" id="UP000027195">
    <property type="component" value="Unassembled WGS sequence"/>
</dbReference>
<feature type="transmembrane region" description="Helical" evidence="2">
    <location>
        <begin position="141"/>
        <end position="162"/>
    </location>
</feature>
<gene>
    <name evidence="3" type="ORF">BOTBODRAFT_27673</name>
</gene>
<dbReference type="STRING" id="930990.A0A067N814"/>
<dbReference type="OrthoDB" id="2384193at2759"/>
<reference evidence="4" key="1">
    <citation type="journal article" date="2014" name="Proc. Natl. Acad. Sci. U.S.A.">
        <title>Extensive sampling of basidiomycete genomes demonstrates inadequacy of the white-rot/brown-rot paradigm for wood decay fungi.</title>
        <authorList>
            <person name="Riley R."/>
            <person name="Salamov A.A."/>
            <person name="Brown D.W."/>
            <person name="Nagy L.G."/>
            <person name="Floudas D."/>
            <person name="Held B.W."/>
            <person name="Levasseur A."/>
            <person name="Lombard V."/>
            <person name="Morin E."/>
            <person name="Otillar R."/>
            <person name="Lindquist E.A."/>
            <person name="Sun H."/>
            <person name="LaButti K.M."/>
            <person name="Schmutz J."/>
            <person name="Jabbour D."/>
            <person name="Luo H."/>
            <person name="Baker S.E."/>
            <person name="Pisabarro A.G."/>
            <person name="Walton J.D."/>
            <person name="Blanchette R.A."/>
            <person name="Henrissat B."/>
            <person name="Martin F."/>
            <person name="Cullen D."/>
            <person name="Hibbett D.S."/>
            <person name="Grigoriev I.V."/>
        </authorList>
    </citation>
    <scope>NUCLEOTIDE SEQUENCE [LARGE SCALE GENOMIC DNA]</scope>
    <source>
        <strain evidence="4">FD-172 SS1</strain>
    </source>
</reference>
<evidence type="ECO:0000256" key="1">
    <source>
        <dbReference type="SAM" id="MobiDB-lite"/>
    </source>
</evidence>
<feature type="compositionally biased region" description="Polar residues" evidence="1">
    <location>
        <begin position="335"/>
        <end position="356"/>
    </location>
</feature>
<protein>
    <submittedName>
        <fullName evidence="3">Uncharacterized protein</fullName>
    </submittedName>
</protein>
<feature type="compositionally biased region" description="Basic and acidic residues" evidence="1">
    <location>
        <begin position="403"/>
        <end position="414"/>
    </location>
</feature>
<dbReference type="InParanoid" id="A0A067N814"/>
<proteinExistence type="predicted"/>
<evidence type="ECO:0000313" key="4">
    <source>
        <dbReference type="Proteomes" id="UP000027195"/>
    </source>
</evidence>
<dbReference type="AlphaFoldDB" id="A0A067N814"/>